<dbReference type="Pfam" id="PF11987">
    <property type="entry name" value="IF-2"/>
    <property type="match status" value="1"/>
</dbReference>
<dbReference type="InterPro" id="IPR027417">
    <property type="entry name" value="P-loop_NTPase"/>
</dbReference>
<accession>A0A2H0CGU8</accession>
<dbReference type="InterPro" id="IPR015760">
    <property type="entry name" value="TIF_IF2"/>
</dbReference>
<name>A0A2H0CGU8_9BACT</name>
<feature type="coiled-coil region" evidence="9">
    <location>
        <begin position="314"/>
        <end position="341"/>
    </location>
</feature>
<keyword evidence="6" id="KW-0342">GTP-binding</keyword>
<dbReference type="Pfam" id="PF00009">
    <property type="entry name" value="GTP_EFTU"/>
    <property type="match status" value="1"/>
</dbReference>
<comment type="function">
    <text evidence="8">One of the essential components for the initiation of protein synthesis. Protects formylmethionyl-tRNA from spontaneous hydrolysis and promotes its binding to the 30S ribosomal subunits. Also involved in the hydrolysis of GTP during the formation of the 70S ribosomal complex.</text>
</comment>
<dbReference type="Gene3D" id="3.40.50.300">
    <property type="entry name" value="P-loop containing nucleotide triphosphate hydrolases"/>
    <property type="match status" value="1"/>
</dbReference>
<sequence length="506" mass="56908">MNKEKEEKIIIERPPVVVIMGHIDHGKSTLLDYIRKTNIVEKEVGGITQNISAYEVVHKDADSGKENKITFIDTPGHESFSKMRERGCQIADIAVLIVSAEDGVKPQTIEAWKTIVENKIPCIVAINKIDKENTNIEKTKTELAENEIYLENYGGKIPFVEISAKIGTGIDDLLSLINIMTEMENFTGDKNENASGFVLEANLDSKRGIQAILVIKNGTLKKGMIVVIEDSFCSTNIMENFKGIAINEAIFSSPIRLVGFCKMPQIGAEFKSFINKKDAGKYIEKWKKEKNLSIYDVSKENIDKNKKIIPIILKADISGSIEAIEKEIKKIENENAEFKIIQKGVGPISESDIKTISGGENILVIAFNVKIDKSAIELAEKRGIIISFFDIIYKMTEWLEIEMENRRPKIETIETTGNAKILKVFSHTKERQIVGGKVIKGRIILEKIVKIMRRDFEIGRGKIINLEKAKTKVKEVEEGIEFGMMIESKIEIVEGDIIESFNITQK</sequence>
<dbReference type="GO" id="GO:0003743">
    <property type="term" value="F:translation initiation factor activity"/>
    <property type="evidence" value="ECO:0007669"/>
    <property type="project" value="UniProtKB-UniRule"/>
</dbReference>
<dbReference type="GO" id="GO:0005525">
    <property type="term" value="F:GTP binding"/>
    <property type="evidence" value="ECO:0007669"/>
    <property type="project" value="UniProtKB-KW"/>
</dbReference>
<evidence type="ECO:0000313" key="12">
    <source>
        <dbReference type="Proteomes" id="UP000229176"/>
    </source>
</evidence>
<dbReference type="GO" id="GO:0005737">
    <property type="term" value="C:cytoplasm"/>
    <property type="evidence" value="ECO:0007669"/>
    <property type="project" value="UniProtKB-UniRule"/>
</dbReference>
<dbReference type="InterPro" id="IPR005225">
    <property type="entry name" value="Small_GTP-bd"/>
</dbReference>
<evidence type="ECO:0000256" key="5">
    <source>
        <dbReference type="ARBA" id="ARBA00022917"/>
    </source>
</evidence>
<evidence type="ECO:0000256" key="9">
    <source>
        <dbReference type="SAM" id="Coils"/>
    </source>
</evidence>
<dbReference type="GO" id="GO:0003924">
    <property type="term" value="F:GTPase activity"/>
    <property type="evidence" value="ECO:0007669"/>
    <property type="project" value="InterPro"/>
</dbReference>
<dbReference type="Gene3D" id="3.40.50.10050">
    <property type="entry name" value="Translation initiation factor IF- 2, domain 3"/>
    <property type="match status" value="1"/>
</dbReference>
<proteinExistence type="inferred from homology"/>
<dbReference type="SUPFAM" id="SSF52156">
    <property type="entry name" value="Initiation factor IF2/eIF5b, domain 3"/>
    <property type="match status" value="1"/>
</dbReference>
<dbReference type="Pfam" id="PF22042">
    <property type="entry name" value="EF-G_D2"/>
    <property type="match status" value="1"/>
</dbReference>
<dbReference type="InterPro" id="IPR023115">
    <property type="entry name" value="TIF_IF2_dom3"/>
</dbReference>
<keyword evidence="4" id="KW-0547">Nucleotide-binding</keyword>
<dbReference type="FunFam" id="3.40.50.10050:FF:000001">
    <property type="entry name" value="Translation initiation factor IF-2"/>
    <property type="match status" value="1"/>
</dbReference>
<evidence type="ECO:0000256" key="6">
    <source>
        <dbReference type="ARBA" id="ARBA00023134"/>
    </source>
</evidence>
<dbReference type="InterPro" id="IPR000795">
    <property type="entry name" value="T_Tr_GTP-bd_dom"/>
</dbReference>
<keyword evidence="9" id="KW-0175">Coiled coil</keyword>
<reference evidence="11 12" key="1">
    <citation type="submission" date="2017-09" db="EMBL/GenBank/DDBJ databases">
        <title>Depth-based differentiation of microbial function through sediment-hosted aquifers and enrichment of novel symbionts in the deep terrestrial subsurface.</title>
        <authorList>
            <person name="Probst A.J."/>
            <person name="Ladd B."/>
            <person name="Jarett J.K."/>
            <person name="Geller-Mcgrath D.E."/>
            <person name="Sieber C.M."/>
            <person name="Emerson J.B."/>
            <person name="Anantharaman K."/>
            <person name="Thomas B.C."/>
            <person name="Malmstrom R."/>
            <person name="Stieglmeier M."/>
            <person name="Klingl A."/>
            <person name="Woyke T."/>
            <person name="Ryan C.M."/>
            <person name="Banfield J.F."/>
        </authorList>
    </citation>
    <scope>NUCLEOTIDE SEQUENCE [LARGE SCALE GENOMIC DNA]</scope>
    <source>
        <strain evidence="11">CG22_combo_CG10-13_8_21_14_all_32_8</strain>
    </source>
</reference>
<dbReference type="InterPro" id="IPR009000">
    <property type="entry name" value="Transl_B-barrel_sf"/>
</dbReference>
<evidence type="ECO:0000256" key="4">
    <source>
        <dbReference type="ARBA" id="ARBA00022741"/>
    </source>
</evidence>
<dbReference type="InterPro" id="IPR036925">
    <property type="entry name" value="TIF_IF2_dom3_sf"/>
</dbReference>
<dbReference type="AlphaFoldDB" id="A0A2H0CGU8"/>
<dbReference type="FunFam" id="3.40.50.300:FF:000019">
    <property type="entry name" value="Translation initiation factor IF-2"/>
    <property type="match status" value="1"/>
</dbReference>
<keyword evidence="5 8" id="KW-0648">Protein biosynthesis</keyword>
<dbReference type="CDD" id="cd01887">
    <property type="entry name" value="IF2_eIF5B"/>
    <property type="match status" value="1"/>
</dbReference>
<dbReference type="PANTHER" id="PTHR43381:SF5">
    <property type="entry name" value="TR-TYPE G DOMAIN-CONTAINING PROTEIN"/>
    <property type="match status" value="1"/>
</dbReference>
<comment type="caution">
    <text evidence="11">The sequence shown here is derived from an EMBL/GenBank/DDBJ whole genome shotgun (WGS) entry which is preliminary data.</text>
</comment>
<dbReference type="InterPro" id="IPR053905">
    <property type="entry name" value="EF-G-like_DII"/>
</dbReference>
<dbReference type="PROSITE" id="PS51722">
    <property type="entry name" value="G_TR_2"/>
    <property type="match status" value="1"/>
</dbReference>
<evidence type="ECO:0000259" key="10">
    <source>
        <dbReference type="PROSITE" id="PS51722"/>
    </source>
</evidence>
<feature type="domain" description="Tr-type G" evidence="10">
    <location>
        <begin position="12"/>
        <end position="186"/>
    </location>
</feature>
<gene>
    <name evidence="11" type="primary">infB</name>
    <name evidence="11" type="ORF">COW91_01005</name>
</gene>
<evidence type="ECO:0000313" key="11">
    <source>
        <dbReference type="EMBL" id="PIP69137.1"/>
    </source>
</evidence>
<dbReference type="PRINTS" id="PR00315">
    <property type="entry name" value="ELONGATNFCT"/>
</dbReference>
<organism evidence="11 12">
    <name type="scientific">Candidatus Nomurabacteria bacterium CG22_combo_CG10-13_8_21_14_all_32_8</name>
    <dbReference type="NCBI Taxonomy" id="1974732"/>
    <lineage>
        <taxon>Bacteria</taxon>
        <taxon>Candidatus Nomuraibacteriota</taxon>
    </lineage>
</organism>
<dbReference type="PANTHER" id="PTHR43381">
    <property type="entry name" value="TRANSLATION INITIATION FACTOR IF-2-RELATED"/>
    <property type="match status" value="1"/>
</dbReference>
<dbReference type="EMBL" id="PCTI01000011">
    <property type="protein sequence ID" value="PIP69137.1"/>
    <property type="molecule type" value="Genomic_DNA"/>
</dbReference>
<dbReference type="InterPro" id="IPR000178">
    <property type="entry name" value="TF_IF2_bacterial-like"/>
</dbReference>
<dbReference type="Proteomes" id="UP000229176">
    <property type="component" value="Unassembled WGS sequence"/>
</dbReference>
<dbReference type="NCBIfam" id="TIGR00487">
    <property type="entry name" value="IF-2"/>
    <property type="match status" value="1"/>
</dbReference>
<comment type="similarity">
    <text evidence="1 8">Belongs to the TRAFAC class translation factor GTPase superfamily. Classic translation factor GTPase family. IF-2 subfamily.</text>
</comment>
<dbReference type="SUPFAM" id="SSF50447">
    <property type="entry name" value="Translation proteins"/>
    <property type="match status" value="2"/>
</dbReference>
<evidence type="ECO:0000256" key="7">
    <source>
        <dbReference type="NCBIfam" id="TIGR00487"/>
    </source>
</evidence>
<evidence type="ECO:0000256" key="1">
    <source>
        <dbReference type="ARBA" id="ARBA00007733"/>
    </source>
</evidence>
<evidence type="ECO:0000256" key="2">
    <source>
        <dbReference type="ARBA" id="ARBA00020675"/>
    </source>
</evidence>
<protein>
    <recommendedName>
        <fullName evidence="2 7">Translation initiation factor IF-2</fullName>
    </recommendedName>
</protein>
<evidence type="ECO:0000256" key="8">
    <source>
        <dbReference type="RuleBase" id="RU000644"/>
    </source>
</evidence>
<dbReference type="NCBIfam" id="TIGR00231">
    <property type="entry name" value="small_GTP"/>
    <property type="match status" value="1"/>
</dbReference>
<dbReference type="SUPFAM" id="SSF52540">
    <property type="entry name" value="P-loop containing nucleoside triphosphate hydrolases"/>
    <property type="match status" value="1"/>
</dbReference>
<keyword evidence="3 8" id="KW-0396">Initiation factor</keyword>
<dbReference type="Gene3D" id="2.40.30.10">
    <property type="entry name" value="Translation factors"/>
    <property type="match status" value="2"/>
</dbReference>
<evidence type="ECO:0000256" key="3">
    <source>
        <dbReference type="ARBA" id="ARBA00022540"/>
    </source>
</evidence>